<dbReference type="Proteomes" id="UP001161405">
    <property type="component" value="Unassembled WGS sequence"/>
</dbReference>
<name>A0ABQ5UPR6_9HYPH</name>
<evidence type="ECO:0000313" key="3">
    <source>
        <dbReference type="Proteomes" id="UP001161405"/>
    </source>
</evidence>
<accession>A0ABQ5UPR6</accession>
<dbReference type="SUPFAM" id="SSF55729">
    <property type="entry name" value="Acyl-CoA N-acyltransferases (Nat)"/>
    <property type="match status" value="1"/>
</dbReference>
<dbReference type="Gene3D" id="3.40.630.30">
    <property type="match status" value="1"/>
</dbReference>
<dbReference type="PROSITE" id="PS51186">
    <property type="entry name" value="GNAT"/>
    <property type="match status" value="1"/>
</dbReference>
<organism evidence="2 3">
    <name type="scientific">Maritalea porphyrae</name>
    <dbReference type="NCBI Taxonomy" id="880732"/>
    <lineage>
        <taxon>Bacteria</taxon>
        <taxon>Pseudomonadati</taxon>
        <taxon>Pseudomonadota</taxon>
        <taxon>Alphaproteobacteria</taxon>
        <taxon>Hyphomicrobiales</taxon>
        <taxon>Devosiaceae</taxon>
        <taxon>Maritalea</taxon>
    </lineage>
</organism>
<keyword evidence="3" id="KW-1185">Reference proteome</keyword>
<dbReference type="RefSeq" id="WP_284363285.1">
    <property type="nucleotide sequence ID" value="NZ_BSNI01000002.1"/>
</dbReference>
<reference evidence="2" key="1">
    <citation type="journal article" date="2014" name="Int. J. Syst. Evol. Microbiol.">
        <title>Complete genome of a new Firmicutes species belonging to the dominant human colonic microbiota ('Ruminococcus bicirculans') reveals two chromosomes and a selective capacity to utilize plant glucans.</title>
        <authorList>
            <consortium name="NISC Comparative Sequencing Program"/>
            <person name="Wegmann U."/>
            <person name="Louis P."/>
            <person name="Goesmann A."/>
            <person name="Henrissat B."/>
            <person name="Duncan S.H."/>
            <person name="Flint H.J."/>
        </authorList>
    </citation>
    <scope>NUCLEOTIDE SEQUENCE</scope>
    <source>
        <strain evidence="2">NBRC 107169</strain>
    </source>
</reference>
<protein>
    <recommendedName>
        <fullName evidence="1">N-acetyltransferase domain-containing protein</fullName>
    </recommendedName>
</protein>
<dbReference type="CDD" id="cd04301">
    <property type="entry name" value="NAT_SF"/>
    <property type="match status" value="1"/>
</dbReference>
<comment type="caution">
    <text evidence="2">The sequence shown here is derived from an EMBL/GenBank/DDBJ whole genome shotgun (WGS) entry which is preliminary data.</text>
</comment>
<feature type="domain" description="N-acetyltransferase" evidence="1">
    <location>
        <begin position="3"/>
        <end position="152"/>
    </location>
</feature>
<dbReference type="EMBL" id="BSNI01000002">
    <property type="protein sequence ID" value="GLQ17276.1"/>
    <property type="molecule type" value="Genomic_DNA"/>
</dbReference>
<dbReference type="Pfam" id="PF00583">
    <property type="entry name" value="Acetyltransf_1"/>
    <property type="match status" value="1"/>
</dbReference>
<dbReference type="InterPro" id="IPR000182">
    <property type="entry name" value="GNAT_dom"/>
</dbReference>
<gene>
    <name evidence="2" type="ORF">GCM10007879_15250</name>
</gene>
<proteinExistence type="predicted"/>
<reference evidence="2" key="2">
    <citation type="submission" date="2023-01" db="EMBL/GenBank/DDBJ databases">
        <title>Draft genome sequence of Maritalea porphyrae strain NBRC 107169.</title>
        <authorList>
            <person name="Sun Q."/>
            <person name="Mori K."/>
        </authorList>
    </citation>
    <scope>NUCLEOTIDE SEQUENCE</scope>
    <source>
        <strain evidence="2">NBRC 107169</strain>
    </source>
</reference>
<sequence length="152" mass="17455">MSLVEREIRTSDLDLICHHRFEMFRDIGEPLENIEAMIVEFRKWLNPRLHNGEYFGFILEESGKPAGGIGLSIIDWAPHVLHPKDHLRGYISNVYVEHHCRRQGIASRLMALGEAELKKRGASLIVLHASDAGREIYDKSGWKQSSEMIKHV</sequence>
<evidence type="ECO:0000313" key="2">
    <source>
        <dbReference type="EMBL" id="GLQ17276.1"/>
    </source>
</evidence>
<evidence type="ECO:0000259" key="1">
    <source>
        <dbReference type="PROSITE" id="PS51186"/>
    </source>
</evidence>
<dbReference type="InterPro" id="IPR016181">
    <property type="entry name" value="Acyl_CoA_acyltransferase"/>
</dbReference>